<protein>
    <submittedName>
        <fullName evidence="1">Uncharacterized protein</fullName>
    </submittedName>
</protein>
<evidence type="ECO:0000313" key="2">
    <source>
        <dbReference type="Proteomes" id="UP000292082"/>
    </source>
</evidence>
<dbReference type="InterPro" id="IPR045340">
    <property type="entry name" value="DUF6533"/>
</dbReference>
<name>A0A4Q9PNY5_9APHY</name>
<accession>A0A4Q9PNY5</accession>
<sequence>MSDPLEQYVHELENSFVNQADTSAGLVLLLYDISLTFDREIRHVWVRGRIHITAVLFVIRHVQLASLVLNLISIYYAHLSAQVCFSMNIISSIFVILPYFGWAVFLGWRAYALSSRNALVGLLAFLCSASFAAPSLVILIVASSQYVGPATCTTSYAPGGETIVKLSLLVSRPMALLADLVVLGLTCTKTMKEWLSSEPRNHKASLVHVLFVNGVIWVSVTTIMHILTFVEALDGALESDKFGQLSVLRDVIVTVVLSRYILDLAEVGADTSDATQASQGVLTTQWTDAVSGVLSQYPLDEEYDGRGFDQDIAYSHCEA</sequence>
<reference evidence="1 2" key="1">
    <citation type="submission" date="2019-01" db="EMBL/GenBank/DDBJ databases">
        <title>Draft genome sequences of three monokaryotic isolates of the white-rot basidiomycete fungus Dichomitus squalens.</title>
        <authorList>
            <consortium name="DOE Joint Genome Institute"/>
            <person name="Lopez S.C."/>
            <person name="Andreopoulos B."/>
            <person name="Pangilinan J."/>
            <person name="Lipzen A."/>
            <person name="Riley R."/>
            <person name="Ahrendt S."/>
            <person name="Ng V."/>
            <person name="Barry K."/>
            <person name="Daum C."/>
            <person name="Grigoriev I.V."/>
            <person name="Hilden K.S."/>
            <person name="Makela M.R."/>
            <person name="de Vries R.P."/>
        </authorList>
    </citation>
    <scope>NUCLEOTIDE SEQUENCE [LARGE SCALE GENOMIC DNA]</scope>
    <source>
        <strain evidence="1 2">CBS 464.89</strain>
    </source>
</reference>
<dbReference type="Proteomes" id="UP000292082">
    <property type="component" value="Unassembled WGS sequence"/>
</dbReference>
<gene>
    <name evidence="1" type="ORF">BD310DRAFT_932406</name>
</gene>
<dbReference type="AlphaFoldDB" id="A0A4Q9PNY5"/>
<dbReference type="EMBL" id="ML145159">
    <property type="protein sequence ID" value="TBU56013.1"/>
    <property type="molecule type" value="Genomic_DNA"/>
</dbReference>
<organism evidence="1 2">
    <name type="scientific">Dichomitus squalens</name>
    <dbReference type="NCBI Taxonomy" id="114155"/>
    <lineage>
        <taxon>Eukaryota</taxon>
        <taxon>Fungi</taxon>
        <taxon>Dikarya</taxon>
        <taxon>Basidiomycota</taxon>
        <taxon>Agaricomycotina</taxon>
        <taxon>Agaricomycetes</taxon>
        <taxon>Polyporales</taxon>
        <taxon>Polyporaceae</taxon>
        <taxon>Dichomitus</taxon>
    </lineage>
</organism>
<proteinExistence type="predicted"/>
<evidence type="ECO:0000313" key="1">
    <source>
        <dbReference type="EMBL" id="TBU56013.1"/>
    </source>
</evidence>
<dbReference type="Pfam" id="PF20151">
    <property type="entry name" value="DUF6533"/>
    <property type="match status" value="1"/>
</dbReference>
<keyword evidence="2" id="KW-1185">Reference proteome</keyword>